<dbReference type="PRINTS" id="PR02008">
    <property type="entry name" value="RCMTFAMILY"/>
</dbReference>
<dbReference type="PANTHER" id="PTHR22807">
    <property type="entry name" value="NOP2 YEAST -RELATED NOL1/NOP2/FMU SUN DOMAIN-CONTAINING"/>
    <property type="match status" value="1"/>
</dbReference>
<reference evidence="8 9" key="1">
    <citation type="submission" date="2019-11" db="EMBL/GenBank/DDBJ databases">
        <title>Pseudooceanicola pacifica sp. nov., isolated from deep-sea sediment of the Pacific Ocean.</title>
        <authorList>
            <person name="Lyu L."/>
        </authorList>
    </citation>
    <scope>NUCLEOTIDE SEQUENCE [LARGE SCALE GENOMIC DNA]</scope>
    <source>
        <strain evidence="8 9">216_PA32_1</strain>
    </source>
</reference>
<evidence type="ECO:0000259" key="7">
    <source>
        <dbReference type="PROSITE" id="PS51686"/>
    </source>
</evidence>
<dbReference type="SUPFAM" id="SSF48013">
    <property type="entry name" value="NusB-like"/>
    <property type="match status" value="1"/>
</dbReference>
<dbReference type="Gene3D" id="1.10.940.10">
    <property type="entry name" value="NusB-like"/>
    <property type="match status" value="1"/>
</dbReference>
<keyword evidence="2 5" id="KW-0808">Transferase</keyword>
<evidence type="ECO:0000256" key="4">
    <source>
        <dbReference type="ARBA" id="ARBA00022884"/>
    </source>
</evidence>
<dbReference type="SUPFAM" id="SSF53335">
    <property type="entry name" value="S-adenosyl-L-methionine-dependent methyltransferases"/>
    <property type="match status" value="1"/>
</dbReference>
<dbReference type="PANTHER" id="PTHR22807:SF61">
    <property type="entry name" value="NOL1_NOP2_SUN FAMILY PROTEIN _ ANTITERMINATION NUSB DOMAIN-CONTAINING PROTEIN"/>
    <property type="match status" value="1"/>
</dbReference>
<accession>A0A844W289</accession>
<feature type="compositionally biased region" description="Basic and acidic residues" evidence="6">
    <location>
        <begin position="147"/>
        <end position="167"/>
    </location>
</feature>
<feature type="compositionally biased region" description="Basic and acidic residues" evidence="6">
    <location>
        <begin position="12"/>
        <end position="23"/>
    </location>
</feature>
<feature type="binding site" evidence="5">
    <location>
        <begin position="537"/>
        <end position="543"/>
    </location>
    <ligand>
        <name>S-adenosyl-L-methionine</name>
        <dbReference type="ChEBI" id="CHEBI:59789"/>
    </ligand>
</feature>
<evidence type="ECO:0000313" key="9">
    <source>
        <dbReference type="Proteomes" id="UP000443843"/>
    </source>
</evidence>
<dbReference type="InterPro" id="IPR023267">
    <property type="entry name" value="RCMT"/>
</dbReference>
<dbReference type="GO" id="GO:0001510">
    <property type="term" value="P:RNA methylation"/>
    <property type="evidence" value="ECO:0007669"/>
    <property type="project" value="InterPro"/>
</dbReference>
<keyword evidence="3 5" id="KW-0949">S-adenosyl-L-methionine</keyword>
<evidence type="ECO:0000256" key="2">
    <source>
        <dbReference type="ARBA" id="ARBA00022679"/>
    </source>
</evidence>
<dbReference type="Gene3D" id="3.40.50.150">
    <property type="entry name" value="Vaccinia Virus protein VP39"/>
    <property type="match status" value="1"/>
</dbReference>
<dbReference type="Pfam" id="PF01189">
    <property type="entry name" value="Methyltr_RsmB-F"/>
    <property type="match status" value="1"/>
</dbReference>
<name>A0A844W289_9RHOB</name>
<feature type="binding site" evidence="5">
    <location>
        <position position="599"/>
    </location>
    <ligand>
        <name>S-adenosyl-L-methionine</name>
        <dbReference type="ChEBI" id="CHEBI:59789"/>
    </ligand>
</feature>
<proteinExistence type="inferred from homology"/>
<dbReference type="InterPro" id="IPR035926">
    <property type="entry name" value="NusB-like_sf"/>
</dbReference>
<evidence type="ECO:0000256" key="1">
    <source>
        <dbReference type="ARBA" id="ARBA00022603"/>
    </source>
</evidence>
<dbReference type="Proteomes" id="UP000443843">
    <property type="component" value="Unassembled WGS sequence"/>
</dbReference>
<comment type="caution">
    <text evidence="8">The sequence shown here is derived from an EMBL/GenBank/DDBJ whole genome shotgun (WGS) entry which is preliminary data.</text>
</comment>
<keyword evidence="4 5" id="KW-0694">RNA-binding</keyword>
<dbReference type="InterPro" id="IPR049560">
    <property type="entry name" value="MeTrfase_RsmB-F_NOP2_cat"/>
</dbReference>
<feature type="compositionally biased region" description="Basic and acidic residues" evidence="6">
    <location>
        <begin position="230"/>
        <end position="247"/>
    </location>
</feature>
<feature type="compositionally biased region" description="Gly residues" evidence="6">
    <location>
        <begin position="28"/>
        <end position="37"/>
    </location>
</feature>
<organism evidence="8 9">
    <name type="scientific">Pseudooceanicola pacificus</name>
    <dbReference type="NCBI Taxonomy" id="2676438"/>
    <lineage>
        <taxon>Bacteria</taxon>
        <taxon>Pseudomonadati</taxon>
        <taxon>Pseudomonadota</taxon>
        <taxon>Alphaproteobacteria</taxon>
        <taxon>Rhodobacterales</taxon>
        <taxon>Paracoccaceae</taxon>
        <taxon>Pseudooceanicola</taxon>
    </lineage>
</organism>
<keyword evidence="1 5" id="KW-0489">Methyltransferase</keyword>
<evidence type="ECO:0000256" key="6">
    <source>
        <dbReference type="SAM" id="MobiDB-lite"/>
    </source>
</evidence>
<feature type="compositionally biased region" description="Basic and acidic residues" evidence="6">
    <location>
        <begin position="267"/>
        <end position="289"/>
    </location>
</feature>
<feature type="domain" description="SAM-dependent MTase RsmB/NOP-type" evidence="7">
    <location>
        <begin position="427"/>
        <end position="719"/>
    </location>
</feature>
<dbReference type="Pfam" id="PF01029">
    <property type="entry name" value="NusB"/>
    <property type="match status" value="1"/>
</dbReference>
<feature type="active site" description="Nucleophile" evidence="5">
    <location>
        <position position="652"/>
    </location>
</feature>
<comment type="similarity">
    <text evidence="5">Belongs to the class I-like SAM-binding methyltransferase superfamily. RsmB/NOP family.</text>
</comment>
<protein>
    <submittedName>
        <fullName evidence="8">Methyltransferase domain-containing protein</fullName>
    </submittedName>
</protein>
<keyword evidence="9" id="KW-1185">Reference proteome</keyword>
<dbReference type="CDD" id="cd02440">
    <property type="entry name" value="AdoMet_MTases"/>
    <property type="match status" value="1"/>
</dbReference>
<feature type="compositionally biased region" description="Basic and acidic residues" evidence="6">
    <location>
        <begin position="104"/>
        <end position="136"/>
    </location>
</feature>
<evidence type="ECO:0000313" key="8">
    <source>
        <dbReference type="EMBL" id="MWB76804.1"/>
    </source>
</evidence>
<evidence type="ECO:0000256" key="5">
    <source>
        <dbReference type="PROSITE-ProRule" id="PRU01023"/>
    </source>
</evidence>
<dbReference type="GO" id="GO:0008173">
    <property type="term" value="F:RNA methyltransferase activity"/>
    <property type="evidence" value="ECO:0007669"/>
    <property type="project" value="InterPro"/>
</dbReference>
<comment type="caution">
    <text evidence="5">Lacks conserved residue(s) required for the propagation of feature annotation.</text>
</comment>
<dbReference type="InterPro" id="IPR001678">
    <property type="entry name" value="MeTrfase_RsmB-F_NOP2_dom"/>
</dbReference>
<dbReference type="EMBL" id="WNXQ01000001">
    <property type="protein sequence ID" value="MWB76804.1"/>
    <property type="molecule type" value="Genomic_DNA"/>
</dbReference>
<dbReference type="GO" id="GO:0003723">
    <property type="term" value="F:RNA binding"/>
    <property type="evidence" value="ECO:0007669"/>
    <property type="project" value="UniProtKB-UniRule"/>
</dbReference>
<dbReference type="InterPro" id="IPR006027">
    <property type="entry name" value="NusB_RsmB_TIM44"/>
</dbReference>
<gene>
    <name evidence="8" type="ORF">GLS40_02060</name>
</gene>
<dbReference type="AlphaFoldDB" id="A0A844W289"/>
<sequence length="719" mass="75779">MPPPNGPKGPKNRSERPGGDRPRSGKGFSKGGKGGVSGPRRPVSSDPSDTSKRFVPPSARPARDGAAGPRKPYGAAKAGGSDRPRGPRAEGTGRGGDAVARSGKGGESRPDRGRDGGKRFDRPRDGGPRGEQRGDGPRPGGKPGGYVKRDRPEGDRGGYAKRDRPEGGKPGGYAKRDRPEGGKPGGYAKRDRPEGGKPGGYPKRDRPEGGKPGGYAKRDRPEGGKPGGYAKRDRPEGGDRGPRRDYGKPGGPRPERTGTGPGPTAKDGPRKPRLDRDGRDRARQAREAEPVAPLKGSRLITARGAAVEMLDAVIGENRLLAELTGPGGPLDRLDPADKARAQRLASDTLRGMERIDRLLQQHMDKYPPLTFRNILRIATMELCAGEAAHGVVNEAVTLAGAAPRGTAMKGLVNAVLRKVAATGPAAWDGLRVPRMPVWLRDPLIEAWGDAEIQAMEAAHFAGAALDLTPRDPADAAALAADLGGTLLPTGTVRLTAPGQISELPGFAEGRWWVQDAAAAIPARVLNAQPGERVLDLCAAPGGKTMQLAAAGADVTALDVSARRMELVAENLERTGLTATLVTGDALEHGDGPYDAILLDAPCSATGTMRRHPDLPFAKDGSDFGTLIELQAELIDHALSLLKPGGRLVYCTCSLLPDEGECQTDEALVRFPALRVDSEALALPGIDPAWRTEEGGLRLRPDHWPDLGGMDGFYIVVFRA</sequence>
<evidence type="ECO:0000256" key="3">
    <source>
        <dbReference type="ARBA" id="ARBA00022691"/>
    </source>
</evidence>
<dbReference type="InterPro" id="IPR029063">
    <property type="entry name" value="SAM-dependent_MTases_sf"/>
</dbReference>
<feature type="region of interest" description="Disordered" evidence="6">
    <location>
        <begin position="1"/>
        <end position="293"/>
    </location>
</feature>
<dbReference type="GO" id="GO:0006355">
    <property type="term" value="P:regulation of DNA-templated transcription"/>
    <property type="evidence" value="ECO:0007669"/>
    <property type="project" value="InterPro"/>
</dbReference>
<dbReference type="PROSITE" id="PS51686">
    <property type="entry name" value="SAM_MT_RSMB_NOP"/>
    <property type="match status" value="1"/>
</dbReference>
<feature type="binding site" evidence="5">
    <location>
        <position position="558"/>
    </location>
    <ligand>
        <name>S-adenosyl-L-methionine</name>
        <dbReference type="ChEBI" id="CHEBI:59789"/>
    </ligand>
</feature>